<dbReference type="InterPro" id="IPR004294">
    <property type="entry name" value="Carotenoid_Oase"/>
</dbReference>
<evidence type="ECO:0000256" key="4">
    <source>
        <dbReference type="ARBA" id="ARBA00023004"/>
    </source>
</evidence>
<keyword evidence="3 5" id="KW-0560">Oxidoreductase</keyword>
<reference evidence="6" key="1">
    <citation type="submission" date="2020-07" db="EMBL/GenBank/DDBJ databases">
        <authorList>
            <person name="Tarantini F.S."/>
            <person name="Hong K.W."/>
            <person name="Chan K.G."/>
        </authorList>
    </citation>
    <scope>NUCLEOTIDE SEQUENCE</scope>
    <source>
        <strain evidence="6">32-07</strain>
    </source>
</reference>
<accession>A0ABX8QMN3</accession>
<dbReference type="PANTHER" id="PTHR10543">
    <property type="entry name" value="BETA-CAROTENE DIOXYGENASE"/>
    <property type="match status" value="1"/>
</dbReference>
<name>A0ABX8QMN3_9ACTN</name>
<evidence type="ECO:0000256" key="3">
    <source>
        <dbReference type="ARBA" id="ARBA00023002"/>
    </source>
</evidence>
<gene>
    <name evidence="6" type="ORF">AGRA3207_000631</name>
</gene>
<evidence type="ECO:0000256" key="2">
    <source>
        <dbReference type="ARBA" id="ARBA00022723"/>
    </source>
</evidence>
<organism evidence="6 7">
    <name type="scientific">Actinomadura graeca</name>
    <dbReference type="NCBI Taxonomy" id="2750812"/>
    <lineage>
        <taxon>Bacteria</taxon>
        <taxon>Bacillati</taxon>
        <taxon>Actinomycetota</taxon>
        <taxon>Actinomycetes</taxon>
        <taxon>Streptosporangiales</taxon>
        <taxon>Thermomonosporaceae</taxon>
        <taxon>Actinomadura</taxon>
    </lineage>
</organism>
<comment type="similarity">
    <text evidence="1 5">Belongs to the carotenoid oxygenase family.</text>
</comment>
<comment type="cofactor">
    <cofactor evidence="5">
        <name>Fe(2+)</name>
        <dbReference type="ChEBI" id="CHEBI:29033"/>
    </cofactor>
    <text evidence="5">Binds 1 Fe(2+) ion per subunit.</text>
</comment>
<keyword evidence="7" id="KW-1185">Reference proteome</keyword>
<sequence>MTNRRRGTEPGALGGARGAVRRTGIPVIDAETVAAYGLPGHLRSVPDEIDAHDLPVTGALPPELDGRYIRNGPNLLPGMSGGHMQTGPGMLHGVRLRGGRAEWYRNRWVRTGVFEGRSLVRPDGTIDLTAPSANTHVVHHAGRVFALVEVGLPQEVTPDLATVGPCDFGGRLTTAMTAHPKQDPATGDLHFFGYGMRPPFLTYHRLDARGDLVHSREVAVPAGTMTHDFAITEHYVVWLDLPMTFQPALAGRGMPYGWDDAYGARLGVMRHDRPDAPVQWFEIDPCFVFHVANAHEDAGRIVLDAVRYSPGEFAALWELLSRAVEPPSPSAPAVGRARLHRWTLDPARGTAREEPLDDRAVEYPTLDDDRTGRPARHVYAVTGTEPLSRDECAIVKYDTAAGTAVSCPLGPATMIGEAVFVPAGGPRDEDGGWLVAIATTRDGTASRLLVLDAADLPAGPVAAVDLPRGVPTGFHGSWIPAPEEGRT</sequence>
<evidence type="ECO:0000313" key="6">
    <source>
        <dbReference type="EMBL" id="QXJ20005.1"/>
    </source>
</evidence>
<evidence type="ECO:0000256" key="1">
    <source>
        <dbReference type="ARBA" id="ARBA00006787"/>
    </source>
</evidence>
<keyword evidence="5" id="KW-0223">Dioxygenase</keyword>
<dbReference type="EMBL" id="CP059572">
    <property type="protein sequence ID" value="QXJ20005.1"/>
    <property type="molecule type" value="Genomic_DNA"/>
</dbReference>
<proteinExistence type="inferred from homology"/>
<evidence type="ECO:0000313" key="7">
    <source>
        <dbReference type="Proteomes" id="UP001049518"/>
    </source>
</evidence>
<protein>
    <recommendedName>
        <fullName evidence="5">Dioxygenase</fullName>
        <ecNumber evidence="5">1.13.11.-</ecNumber>
    </recommendedName>
</protein>
<dbReference type="PANTHER" id="PTHR10543:SF89">
    <property type="entry name" value="CAROTENOID 9,10(9',10')-CLEAVAGE DIOXYGENASE 1"/>
    <property type="match status" value="1"/>
</dbReference>
<evidence type="ECO:0000256" key="5">
    <source>
        <dbReference type="RuleBase" id="RU364048"/>
    </source>
</evidence>
<keyword evidence="4 5" id="KW-0408">Iron</keyword>
<dbReference type="EC" id="1.13.11.-" evidence="5"/>
<dbReference type="Pfam" id="PF03055">
    <property type="entry name" value="RPE65"/>
    <property type="match status" value="1"/>
</dbReference>
<keyword evidence="2 5" id="KW-0479">Metal-binding</keyword>
<dbReference type="Proteomes" id="UP001049518">
    <property type="component" value="Chromosome"/>
</dbReference>